<dbReference type="AlphaFoldDB" id="A0A176RSF1"/>
<sequence length="166" mass="18260">MGIYGGMTNLATRYNISRTFLYQLMGAALIYLSEMFTVESHQVPSNQMDIEAFILLLRLEGKCSISSISEILTALDYPSTSTGMISQHISQYGKQLPSTLSSPEEHQVIYLSDEIFALGCPILITIEPKSTAILKIELAPVRSSESWKNHSSGTSTQSICSESISK</sequence>
<comment type="caution">
    <text evidence="2">The sequence shown here is derived from an EMBL/GenBank/DDBJ whole genome shotgun (WGS) entry which is preliminary data.</text>
</comment>
<gene>
    <name evidence="2" type="ORF">THIOM_005711</name>
</gene>
<evidence type="ECO:0000256" key="1">
    <source>
        <dbReference type="SAM" id="MobiDB-lite"/>
    </source>
</evidence>
<protein>
    <submittedName>
        <fullName evidence="2">Uncharacterized protein</fullName>
    </submittedName>
</protein>
<evidence type="ECO:0000313" key="2">
    <source>
        <dbReference type="EMBL" id="OAD18683.1"/>
    </source>
</evidence>
<keyword evidence="3" id="KW-1185">Reference proteome</keyword>
<reference evidence="2 3" key="1">
    <citation type="submission" date="2016-05" db="EMBL/GenBank/DDBJ databases">
        <title>Single-cell genome of chain-forming Candidatus Thiomargarita nelsonii and comparison to other large sulfur-oxidizing bacteria.</title>
        <authorList>
            <person name="Winkel M."/>
            <person name="Salman V."/>
            <person name="Woyke T."/>
            <person name="Schulz-Vogt H."/>
            <person name="Richter M."/>
            <person name="Flood B."/>
            <person name="Bailey J."/>
            <person name="Amann R."/>
            <person name="Mussmann M."/>
        </authorList>
    </citation>
    <scope>NUCLEOTIDE SEQUENCE [LARGE SCALE GENOMIC DNA]</scope>
    <source>
        <strain evidence="2 3">THI036</strain>
    </source>
</reference>
<feature type="region of interest" description="Disordered" evidence="1">
    <location>
        <begin position="146"/>
        <end position="166"/>
    </location>
</feature>
<dbReference type="EMBL" id="LUTY01003132">
    <property type="protein sequence ID" value="OAD18683.1"/>
    <property type="molecule type" value="Genomic_DNA"/>
</dbReference>
<accession>A0A176RSF1</accession>
<evidence type="ECO:0000313" key="3">
    <source>
        <dbReference type="Proteomes" id="UP000076962"/>
    </source>
</evidence>
<dbReference type="Proteomes" id="UP000076962">
    <property type="component" value="Unassembled WGS sequence"/>
</dbReference>
<organism evidence="2 3">
    <name type="scientific">Candidatus Thiomargarita nelsonii</name>
    <dbReference type="NCBI Taxonomy" id="1003181"/>
    <lineage>
        <taxon>Bacteria</taxon>
        <taxon>Pseudomonadati</taxon>
        <taxon>Pseudomonadota</taxon>
        <taxon>Gammaproteobacteria</taxon>
        <taxon>Thiotrichales</taxon>
        <taxon>Thiotrichaceae</taxon>
        <taxon>Thiomargarita</taxon>
    </lineage>
</organism>
<name>A0A176RSF1_9GAMM</name>
<proteinExistence type="predicted"/>